<organism evidence="3 4">
    <name type="scientific">Symbiodinium necroappetens</name>
    <dbReference type="NCBI Taxonomy" id="1628268"/>
    <lineage>
        <taxon>Eukaryota</taxon>
        <taxon>Sar</taxon>
        <taxon>Alveolata</taxon>
        <taxon>Dinophyceae</taxon>
        <taxon>Suessiales</taxon>
        <taxon>Symbiodiniaceae</taxon>
        <taxon>Symbiodinium</taxon>
    </lineage>
</organism>
<feature type="chain" id="PRO_5032288033" evidence="1">
    <location>
        <begin position="21"/>
        <end position="321"/>
    </location>
</feature>
<dbReference type="AlphaFoldDB" id="A0A812MC94"/>
<accession>A0A812MC94</accession>
<sequence>MARVFLLVALSRSMDVNLLGDECASGLEDNCGVSMLQRRSKQMFSASGDADAAALEEAFLEVVTGPPSFASCNGLSYDKSQQSCCGGTLYSLTSEGCCGNRSVYAFARQGCCNNDHVFTYGEEICSEASAPPGQNSEFSCAADWPPETYSNYWRRYCAAGHHMAWAMTESCKVGWLSVQQSSIEQAEAKALEACNKKAAAFDGETCKIFDRDGGECRRQRCGADIYDASVKACCGGRVIDRVAEGCCSGVAFKVQSQGCCQGRVYSKASYSCCGGKVLYDSGAQGCCLQNGPQVYKFGVQNCCRRPKGVCRIRPGQYSCCH</sequence>
<name>A0A812MC94_9DINO</name>
<dbReference type="EMBL" id="CAJNJA010010567">
    <property type="protein sequence ID" value="CAE7259298.1"/>
    <property type="molecule type" value="Genomic_DNA"/>
</dbReference>
<feature type="signal peptide" evidence="1">
    <location>
        <begin position="1"/>
        <end position="20"/>
    </location>
</feature>
<dbReference type="InterPro" id="IPR056601">
    <property type="entry name" value="Galaxin_dom"/>
</dbReference>
<keyword evidence="1" id="KW-0732">Signal</keyword>
<dbReference type="Pfam" id="PF24748">
    <property type="entry name" value="Galaxin_repeat"/>
    <property type="match status" value="1"/>
</dbReference>
<evidence type="ECO:0000259" key="2">
    <source>
        <dbReference type="Pfam" id="PF24748"/>
    </source>
</evidence>
<feature type="domain" description="Galaxin-like repeats" evidence="2">
    <location>
        <begin position="194"/>
        <end position="320"/>
    </location>
</feature>
<evidence type="ECO:0000313" key="4">
    <source>
        <dbReference type="Proteomes" id="UP000601435"/>
    </source>
</evidence>
<dbReference type="Proteomes" id="UP000601435">
    <property type="component" value="Unassembled WGS sequence"/>
</dbReference>
<gene>
    <name evidence="3" type="primary">abh1</name>
    <name evidence="3" type="ORF">SNEC2469_LOCUS5861</name>
</gene>
<evidence type="ECO:0000313" key="3">
    <source>
        <dbReference type="EMBL" id="CAE7259298.1"/>
    </source>
</evidence>
<comment type="caution">
    <text evidence="3">The sequence shown here is derived from an EMBL/GenBank/DDBJ whole genome shotgun (WGS) entry which is preliminary data.</text>
</comment>
<keyword evidence="4" id="KW-1185">Reference proteome</keyword>
<protein>
    <submittedName>
        <fullName evidence="3">Abh1 protein</fullName>
    </submittedName>
</protein>
<reference evidence="3" key="1">
    <citation type="submission" date="2021-02" db="EMBL/GenBank/DDBJ databases">
        <authorList>
            <person name="Dougan E. K."/>
            <person name="Rhodes N."/>
            <person name="Thang M."/>
            <person name="Chan C."/>
        </authorList>
    </citation>
    <scope>NUCLEOTIDE SEQUENCE</scope>
</reference>
<dbReference type="OrthoDB" id="409004at2759"/>
<evidence type="ECO:0000256" key="1">
    <source>
        <dbReference type="SAM" id="SignalP"/>
    </source>
</evidence>
<proteinExistence type="predicted"/>